<dbReference type="SUPFAM" id="SSF103473">
    <property type="entry name" value="MFS general substrate transporter"/>
    <property type="match status" value="1"/>
</dbReference>
<feature type="transmembrane region" description="Helical" evidence="5">
    <location>
        <begin position="209"/>
        <end position="228"/>
    </location>
</feature>
<comment type="subcellular location">
    <subcellularLocation>
        <location evidence="1">Membrane</location>
        <topology evidence="1">Multi-pass membrane protein</topology>
    </subcellularLocation>
</comment>
<evidence type="ECO:0000256" key="1">
    <source>
        <dbReference type="ARBA" id="ARBA00004141"/>
    </source>
</evidence>
<evidence type="ECO:0000256" key="4">
    <source>
        <dbReference type="ARBA" id="ARBA00023136"/>
    </source>
</evidence>
<feature type="transmembrane region" description="Helical" evidence="5">
    <location>
        <begin position="244"/>
        <end position="267"/>
    </location>
</feature>
<evidence type="ECO:0000256" key="5">
    <source>
        <dbReference type="SAM" id="Phobius"/>
    </source>
</evidence>
<dbReference type="PANTHER" id="PTHR10924">
    <property type="entry name" value="MAJOR FACILITATOR SUPERFAMILY PROTEIN-RELATED"/>
    <property type="match status" value="1"/>
</dbReference>
<dbReference type="WBParaSite" id="SBAD_0001331401-mRNA-1">
    <property type="protein sequence ID" value="SBAD_0001331401-mRNA-1"/>
    <property type="gene ID" value="SBAD_0001331401"/>
</dbReference>
<keyword evidence="2 5" id="KW-0812">Transmembrane</keyword>
<accession>A0A183JAK3</accession>
<keyword evidence="7" id="KW-1185">Reference proteome</keyword>
<feature type="transmembrane region" description="Helical" evidence="5">
    <location>
        <begin position="380"/>
        <end position="398"/>
    </location>
</feature>
<dbReference type="InterPro" id="IPR011701">
    <property type="entry name" value="MFS"/>
</dbReference>
<sequence length="442" mass="47615">MIRDEPRNVDGVTPTSSNQEQMLRLYKRRWFVLFVGGLLNASNAFSWIAYAPVANFVDEFYGAHASNWLSLVFLISAVPVGFLAMWSTGKFGLRSAILTASWLNAIGSIIRLFSSIPGFTQPIKFAVVLFGQCIAAFAYPFIMFLPTKIAASWFPNDQRTLANSIVSLSNPVGVLIANMISPRLVVETCAAEQSMTFLKGMKKVAKSRAYMTLLICLGGGIGIFNTLYTVMQQILCARGYHNEFAGMCCMLMIVSGVVGATVSSYIVDPVISGVLFTFTSRLNNSPIAIAFSCVLFGTFGLAAYPVGLELGAECTFPVAESTSSGLIVLSGQLQSVVFISVVQMLSVPLHGVALQHQVCTIKTAATSSSAVSAFDMTTPLLTLCGVATFSACIFIIFFKPKLRRVVLERGLASSVNASKRAIHHKEGIIEVKTIVASPKLKG</sequence>
<proteinExistence type="predicted"/>
<feature type="transmembrane region" description="Helical" evidence="5">
    <location>
        <begin position="125"/>
        <end position="145"/>
    </location>
</feature>
<reference evidence="8" key="1">
    <citation type="submission" date="2016-06" db="UniProtKB">
        <authorList>
            <consortium name="WormBaseParasite"/>
        </authorList>
    </citation>
    <scope>IDENTIFICATION</scope>
</reference>
<dbReference type="EMBL" id="UZAM01019273">
    <property type="protein sequence ID" value="VDP52569.1"/>
    <property type="molecule type" value="Genomic_DNA"/>
</dbReference>
<dbReference type="AlphaFoldDB" id="A0A183JAK3"/>
<dbReference type="Proteomes" id="UP000270296">
    <property type="component" value="Unassembled WGS sequence"/>
</dbReference>
<reference evidence="6 7" key="2">
    <citation type="submission" date="2018-11" db="EMBL/GenBank/DDBJ databases">
        <authorList>
            <consortium name="Pathogen Informatics"/>
        </authorList>
    </citation>
    <scope>NUCLEOTIDE SEQUENCE [LARGE SCALE GENOMIC DNA]</scope>
</reference>
<feature type="transmembrane region" description="Helical" evidence="5">
    <location>
        <begin position="68"/>
        <end position="86"/>
    </location>
</feature>
<evidence type="ECO:0000313" key="6">
    <source>
        <dbReference type="EMBL" id="VDP52569.1"/>
    </source>
</evidence>
<name>A0A183JAK3_9BILA</name>
<evidence type="ECO:0000256" key="3">
    <source>
        <dbReference type="ARBA" id="ARBA00022989"/>
    </source>
</evidence>
<feature type="transmembrane region" description="Helical" evidence="5">
    <location>
        <begin position="287"/>
        <end position="307"/>
    </location>
</feature>
<keyword evidence="4 5" id="KW-0472">Membrane</keyword>
<gene>
    <name evidence="6" type="ORF">SBAD_LOCUS12901</name>
</gene>
<dbReference type="Pfam" id="PF07690">
    <property type="entry name" value="MFS_1"/>
    <property type="match status" value="1"/>
</dbReference>
<evidence type="ECO:0000313" key="7">
    <source>
        <dbReference type="Proteomes" id="UP000270296"/>
    </source>
</evidence>
<protein>
    <submittedName>
        <fullName evidence="8">MFS domain-containing protein</fullName>
    </submittedName>
</protein>
<dbReference type="OrthoDB" id="422206at2759"/>
<organism evidence="8">
    <name type="scientific">Soboliphyme baturini</name>
    <dbReference type="NCBI Taxonomy" id="241478"/>
    <lineage>
        <taxon>Eukaryota</taxon>
        <taxon>Metazoa</taxon>
        <taxon>Ecdysozoa</taxon>
        <taxon>Nematoda</taxon>
        <taxon>Enoplea</taxon>
        <taxon>Dorylaimia</taxon>
        <taxon>Dioctophymatida</taxon>
        <taxon>Dioctophymatoidea</taxon>
        <taxon>Soboliphymatidae</taxon>
        <taxon>Soboliphyme</taxon>
    </lineage>
</organism>
<evidence type="ECO:0000313" key="8">
    <source>
        <dbReference type="WBParaSite" id="SBAD_0001331401-mRNA-1"/>
    </source>
</evidence>
<dbReference type="InterPro" id="IPR049680">
    <property type="entry name" value="FLVCR1-2_SLC49-like"/>
</dbReference>
<dbReference type="GO" id="GO:0016020">
    <property type="term" value="C:membrane"/>
    <property type="evidence" value="ECO:0007669"/>
    <property type="project" value="UniProtKB-SubCell"/>
</dbReference>
<keyword evidence="3 5" id="KW-1133">Transmembrane helix</keyword>
<dbReference type="GO" id="GO:0022857">
    <property type="term" value="F:transmembrane transporter activity"/>
    <property type="evidence" value="ECO:0007669"/>
    <property type="project" value="InterPro"/>
</dbReference>
<dbReference type="Gene3D" id="1.20.1250.20">
    <property type="entry name" value="MFS general substrate transporter like domains"/>
    <property type="match status" value="1"/>
</dbReference>
<dbReference type="PANTHER" id="PTHR10924:SF6">
    <property type="entry name" value="SOLUTE CARRIER FAMILY 49 MEMBER A3"/>
    <property type="match status" value="1"/>
</dbReference>
<evidence type="ECO:0000256" key="2">
    <source>
        <dbReference type="ARBA" id="ARBA00022692"/>
    </source>
</evidence>
<feature type="transmembrane region" description="Helical" evidence="5">
    <location>
        <begin position="30"/>
        <end position="48"/>
    </location>
</feature>
<dbReference type="InterPro" id="IPR036259">
    <property type="entry name" value="MFS_trans_sf"/>
</dbReference>